<dbReference type="Gene3D" id="1.10.10.60">
    <property type="entry name" value="Homeodomain-like"/>
    <property type="match status" value="1"/>
</dbReference>
<dbReference type="SUPFAM" id="SSF100950">
    <property type="entry name" value="NagB/RpiA/CoA transferase-like"/>
    <property type="match status" value="1"/>
</dbReference>
<gene>
    <name evidence="7" type="ORF">LUCI_4793</name>
</gene>
<dbReference type="InterPro" id="IPR007324">
    <property type="entry name" value="Sugar-bd_dom_put"/>
</dbReference>
<dbReference type="GO" id="GO:0030246">
    <property type="term" value="F:carbohydrate binding"/>
    <property type="evidence" value="ECO:0007669"/>
    <property type="project" value="InterPro"/>
</dbReference>
<dbReference type="AlphaFoldDB" id="A0A498RKC7"/>
<dbReference type="InterPro" id="IPR037171">
    <property type="entry name" value="NagB/RpiA_transferase-like"/>
</dbReference>
<evidence type="ECO:0000313" key="7">
    <source>
        <dbReference type="EMBL" id="VBB09498.1"/>
    </source>
</evidence>
<dbReference type="EMBL" id="UPPP01000127">
    <property type="protein sequence ID" value="VBB09498.1"/>
    <property type="molecule type" value="Genomic_DNA"/>
</dbReference>
<evidence type="ECO:0000259" key="6">
    <source>
        <dbReference type="Pfam" id="PF04545"/>
    </source>
</evidence>
<dbReference type="InterPro" id="IPR051054">
    <property type="entry name" value="SorC_transcr_regulators"/>
</dbReference>
<evidence type="ECO:0000313" key="8">
    <source>
        <dbReference type="Proteomes" id="UP000277811"/>
    </source>
</evidence>
<evidence type="ECO:0000256" key="2">
    <source>
        <dbReference type="ARBA" id="ARBA00023015"/>
    </source>
</evidence>
<protein>
    <submittedName>
        <fullName evidence="7">Rna polymerase sigma factor region 3/4</fullName>
    </submittedName>
</protein>
<dbReference type="Gene3D" id="3.40.50.1360">
    <property type="match status" value="1"/>
</dbReference>
<dbReference type="GO" id="GO:0006352">
    <property type="term" value="P:DNA-templated transcription initiation"/>
    <property type="evidence" value="ECO:0007669"/>
    <property type="project" value="InterPro"/>
</dbReference>
<dbReference type="PANTHER" id="PTHR34294:SF1">
    <property type="entry name" value="TRANSCRIPTIONAL REGULATOR LSRR"/>
    <property type="match status" value="1"/>
</dbReference>
<comment type="similarity">
    <text evidence="1">Belongs to the SorC transcriptional regulatory family.</text>
</comment>
<accession>A0A498RKC7</accession>
<dbReference type="Pfam" id="PF04545">
    <property type="entry name" value="Sigma70_r4"/>
    <property type="match status" value="1"/>
</dbReference>
<dbReference type="GO" id="GO:0003677">
    <property type="term" value="F:DNA binding"/>
    <property type="evidence" value="ECO:0007669"/>
    <property type="project" value="UniProtKB-KW"/>
</dbReference>
<dbReference type="RefSeq" id="WP_122630281.1">
    <property type="nucleotide sequence ID" value="NZ_UPPP01000127.1"/>
</dbReference>
<dbReference type="Proteomes" id="UP000277811">
    <property type="component" value="Unassembled WGS sequence"/>
</dbReference>
<dbReference type="GO" id="GO:0003700">
    <property type="term" value="F:DNA-binding transcription factor activity"/>
    <property type="evidence" value="ECO:0007669"/>
    <property type="project" value="InterPro"/>
</dbReference>
<sequence>MITTDRRMLIKVAHMYYIENMNQNEIGNRLGINRTTVSKYLKKAVLSGVVQFTVVDDLGSSLETALEKKFGLKEVYIVPSASKLDEVKNNLGKAGIKLLNRIISDGDIVGFAWGSTIGALARFASLEKWNEVKAEMIPLVGGPENLDSEFHVNTIIYKIGQAFKAQSHYLYAPAITGSAVIRAAIMQDMNCRKIVKMWDEISIAVVGIGVPVQSSNLVWTGSVGREYIEQLNDAGVVGDICSRFYDIHGNVVDTELKDRTIAIDLEKLKKVKYSVGIAASPEKVPAIYGALKGKFINVLISDEQTAKRLLDFDSKG</sequence>
<feature type="domain" description="RNA polymerase sigma-70 region 4" evidence="6">
    <location>
        <begin position="14"/>
        <end position="45"/>
    </location>
</feature>
<dbReference type="InterPro" id="IPR007630">
    <property type="entry name" value="RNA_pol_sigma70_r4"/>
</dbReference>
<keyword evidence="2" id="KW-0805">Transcription regulation</keyword>
<keyword evidence="8" id="KW-1185">Reference proteome</keyword>
<dbReference type="OrthoDB" id="58802at2"/>
<reference evidence="7 8" key="1">
    <citation type="submission" date="2018-06" db="EMBL/GenBank/DDBJ databases">
        <authorList>
            <person name="Strepis N."/>
        </authorList>
    </citation>
    <scope>NUCLEOTIDE SEQUENCE [LARGE SCALE GENOMIC DNA]</scope>
    <source>
        <strain evidence="7">LUCI</strain>
    </source>
</reference>
<organism evidence="7 8">
    <name type="scientific">Lucifera butyrica</name>
    <dbReference type="NCBI Taxonomy" id="1351585"/>
    <lineage>
        <taxon>Bacteria</taxon>
        <taxon>Bacillati</taxon>
        <taxon>Bacillota</taxon>
        <taxon>Negativicutes</taxon>
        <taxon>Veillonellales</taxon>
        <taxon>Veillonellaceae</taxon>
        <taxon>Lucifera</taxon>
    </lineage>
</organism>
<evidence type="ECO:0000256" key="3">
    <source>
        <dbReference type="ARBA" id="ARBA00023125"/>
    </source>
</evidence>
<dbReference type="Pfam" id="PF04198">
    <property type="entry name" value="Sugar-bind"/>
    <property type="match status" value="1"/>
</dbReference>
<evidence type="ECO:0000256" key="4">
    <source>
        <dbReference type="ARBA" id="ARBA00023163"/>
    </source>
</evidence>
<dbReference type="PANTHER" id="PTHR34294">
    <property type="entry name" value="TRANSCRIPTIONAL REGULATOR-RELATED"/>
    <property type="match status" value="1"/>
</dbReference>
<evidence type="ECO:0000256" key="1">
    <source>
        <dbReference type="ARBA" id="ARBA00010466"/>
    </source>
</evidence>
<keyword evidence="3" id="KW-0238">DNA-binding</keyword>
<dbReference type="InterPro" id="IPR013324">
    <property type="entry name" value="RNA_pol_sigma_r3/r4-like"/>
</dbReference>
<name>A0A498RKC7_9FIRM</name>
<keyword evidence="4" id="KW-0804">Transcription</keyword>
<dbReference type="SUPFAM" id="SSF88659">
    <property type="entry name" value="Sigma3 and sigma4 domains of RNA polymerase sigma factors"/>
    <property type="match status" value="1"/>
</dbReference>
<proteinExistence type="inferred from homology"/>
<feature type="domain" description="Sugar-binding" evidence="5">
    <location>
        <begin position="61"/>
        <end position="310"/>
    </location>
</feature>
<evidence type="ECO:0000259" key="5">
    <source>
        <dbReference type="Pfam" id="PF04198"/>
    </source>
</evidence>